<gene>
    <name evidence="4" type="ORF">SAY87_020459</name>
</gene>
<feature type="region of interest" description="Disordered" evidence="2">
    <location>
        <begin position="23"/>
        <end position="141"/>
    </location>
</feature>
<evidence type="ECO:0000259" key="3">
    <source>
        <dbReference type="PROSITE" id="PS51156"/>
    </source>
</evidence>
<feature type="domain" description="ELM2" evidence="3">
    <location>
        <begin position="304"/>
        <end position="446"/>
    </location>
</feature>
<evidence type="ECO:0000313" key="4">
    <source>
        <dbReference type="EMBL" id="KAK4751661.1"/>
    </source>
</evidence>
<dbReference type="AlphaFoldDB" id="A0AAN7JQX4"/>
<dbReference type="InterPro" id="IPR000949">
    <property type="entry name" value="ELM2_dom"/>
</dbReference>
<evidence type="ECO:0000313" key="5">
    <source>
        <dbReference type="Proteomes" id="UP001345219"/>
    </source>
</evidence>
<accession>A0AAN7JQX4</accession>
<evidence type="ECO:0000256" key="2">
    <source>
        <dbReference type="SAM" id="MobiDB-lite"/>
    </source>
</evidence>
<proteinExistence type="predicted"/>
<dbReference type="InterPro" id="IPR001005">
    <property type="entry name" value="SANT/Myb"/>
</dbReference>
<evidence type="ECO:0000256" key="1">
    <source>
        <dbReference type="ARBA" id="ARBA00023242"/>
    </source>
</evidence>
<name>A0AAN7JQX4_9MYRT</name>
<dbReference type="Proteomes" id="UP001345219">
    <property type="component" value="Chromosome 16"/>
</dbReference>
<dbReference type="PANTHER" id="PTHR46410:SF18">
    <property type="entry name" value="AT-RICH INTERACTIVE DOMAIN-CONTAINING PROTEIN 2"/>
    <property type="match status" value="1"/>
</dbReference>
<dbReference type="PANTHER" id="PTHR46410">
    <property type="entry name" value="AT-RICH INTERACTIVE DOMAIN-CONTAINING PROTEIN 2"/>
    <property type="match status" value="1"/>
</dbReference>
<sequence>MMEFAAIYKESSMRFCMMNANANSGEPRAWDEMESMGQDSDESKTPVEYSEDSHPFSLRNEAVSKLSDEGKADAGGQVSETDTGGNRAPSMKRLKKETSQEESESPDLKKSKKKVTGNGSPSGESASAAVADDSERGKMSDDDDVIMLDAGVMPATQVMECLPNENEEAPLGKMLGWLIGVAKDDHRSHPAGDSIPESSSERKQVLLAREALSVKRYDDATEQSNWQKLQKMHPLMYEDHAGTIYNLRDRIRGKCGWVILWEMAVFCWERSSNSDTSRTKDYLVGGEGGSDESIAYSSIHRLPGEVGVGPQYQAEVRTWDGVAYESDPKWLGDLTWPPEQTEHTGIIERDPIGKGREDSCGCQVRGSLECVGFHIAEKGRRLNVELGSAFHLMKLDKMGDKVEEIDWTAEETEKFSSILNLKPRSFWDEMCNYFPRKSMKKLVSYYFNVYHVKRRAYQIRYDRDNIDSDEDEL</sequence>
<feature type="compositionally biased region" description="Low complexity" evidence="2">
    <location>
        <begin position="122"/>
        <end position="131"/>
    </location>
</feature>
<reference evidence="4 5" key="1">
    <citation type="journal article" date="2023" name="Hortic Res">
        <title>Pangenome of water caltrop reveals structural variations and asymmetric subgenome divergence after allopolyploidization.</title>
        <authorList>
            <person name="Zhang X."/>
            <person name="Chen Y."/>
            <person name="Wang L."/>
            <person name="Yuan Y."/>
            <person name="Fang M."/>
            <person name="Shi L."/>
            <person name="Lu R."/>
            <person name="Comes H.P."/>
            <person name="Ma Y."/>
            <person name="Chen Y."/>
            <person name="Huang G."/>
            <person name="Zhou Y."/>
            <person name="Zheng Z."/>
            <person name="Qiu Y."/>
        </authorList>
    </citation>
    <scope>NUCLEOTIDE SEQUENCE [LARGE SCALE GENOMIC DNA]</scope>
    <source>
        <tissue evidence="4">Roots</tissue>
    </source>
</reference>
<dbReference type="CDD" id="cd00167">
    <property type="entry name" value="SANT"/>
    <property type="match status" value="1"/>
</dbReference>
<dbReference type="EMBL" id="JAXIOK010000016">
    <property type="protein sequence ID" value="KAK4751661.1"/>
    <property type="molecule type" value="Genomic_DNA"/>
</dbReference>
<organism evidence="4 5">
    <name type="scientific">Trapa incisa</name>
    <dbReference type="NCBI Taxonomy" id="236973"/>
    <lineage>
        <taxon>Eukaryota</taxon>
        <taxon>Viridiplantae</taxon>
        <taxon>Streptophyta</taxon>
        <taxon>Embryophyta</taxon>
        <taxon>Tracheophyta</taxon>
        <taxon>Spermatophyta</taxon>
        <taxon>Magnoliopsida</taxon>
        <taxon>eudicotyledons</taxon>
        <taxon>Gunneridae</taxon>
        <taxon>Pentapetalae</taxon>
        <taxon>rosids</taxon>
        <taxon>malvids</taxon>
        <taxon>Myrtales</taxon>
        <taxon>Lythraceae</taxon>
        <taxon>Trapa</taxon>
    </lineage>
</organism>
<protein>
    <recommendedName>
        <fullName evidence="3">ELM2 domain-containing protein</fullName>
    </recommendedName>
</protein>
<keyword evidence="5" id="KW-1185">Reference proteome</keyword>
<keyword evidence="1" id="KW-0539">Nucleus</keyword>
<comment type="caution">
    <text evidence="4">The sequence shown here is derived from an EMBL/GenBank/DDBJ whole genome shotgun (WGS) entry which is preliminary data.</text>
</comment>
<dbReference type="PROSITE" id="PS51156">
    <property type="entry name" value="ELM2"/>
    <property type="match status" value="1"/>
</dbReference>